<sequence>MRSSPHAANFEVDGCVFEFTKKGGKRRDVPKVSCCPLEERWVMALDSVGGAAKEFICHLSLCVRAHWARWFRDKAVVINNNSGLISLSIVVEASAQNHAKELQGSFSLLR</sequence>
<reference evidence="1" key="1">
    <citation type="submission" date="2023-10" db="EMBL/GenBank/DDBJ databases">
        <authorList>
            <person name="Domelevo Entfellner J.-B."/>
        </authorList>
    </citation>
    <scope>NUCLEOTIDE SEQUENCE</scope>
</reference>
<organism evidence="1 2">
    <name type="scientific">Sphenostylis stenocarpa</name>
    <dbReference type="NCBI Taxonomy" id="92480"/>
    <lineage>
        <taxon>Eukaryota</taxon>
        <taxon>Viridiplantae</taxon>
        <taxon>Streptophyta</taxon>
        <taxon>Embryophyta</taxon>
        <taxon>Tracheophyta</taxon>
        <taxon>Spermatophyta</taxon>
        <taxon>Magnoliopsida</taxon>
        <taxon>eudicotyledons</taxon>
        <taxon>Gunneridae</taxon>
        <taxon>Pentapetalae</taxon>
        <taxon>rosids</taxon>
        <taxon>fabids</taxon>
        <taxon>Fabales</taxon>
        <taxon>Fabaceae</taxon>
        <taxon>Papilionoideae</taxon>
        <taxon>50 kb inversion clade</taxon>
        <taxon>NPAAA clade</taxon>
        <taxon>indigoferoid/millettioid clade</taxon>
        <taxon>Phaseoleae</taxon>
        <taxon>Sphenostylis</taxon>
    </lineage>
</organism>
<proteinExistence type="predicted"/>
<dbReference type="EMBL" id="OY731401">
    <property type="protein sequence ID" value="CAJ1946811.1"/>
    <property type="molecule type" value="Genomic_DNA"/>
</dbReference>
<keyword evidence="2" id="KW-1185">Reference proteome</keyword>
<dbReference type="Gramene" id="rna-AYBTSS11_LOCUS12327">
    <property type="protein sequence ID" value="CAJ1946811.1"/>
    <property type="gene ID" value="gene-AYBTSS11_LOCUS12327"/>
</dbReference>
<dbReference type="Proteomes" id="UP001189624">
    <property type="component" value="Chromosome 4"/>
</dbReference>
<evidence type="ECO:0000313" key="1">
    <source>
        <dbReference type="EMBL" id="CAJ1946811.1"/>
    </source>
</evidence>
<accession>A0AA86VY03</accession>
<dbReference type="AlphaFoldDB" id="A0AA86VY03"/>
<gene>
    <name evidence="1" type="ORF">AYBTSS11_LOCUS12327</name>
</gene>
<protein>
    <submittedName>
        <fullName evidence="1">Uncharacterized protein</fullName>
    </submittedName>
</protein>
<evidence type="ECO:0000313" key="2">
    <source>
        <dbReference type="Proteomes" id="UP001189624"/>
    </source>
</evidence>
<name>A0AA86VY03_9FABA</name>